<evidence type="ECO:0000313" key="2">
    <source>
        <dbReference type="Proteomes" id="UP000660680"/>
    </source>
</evidence>
<organism evidence="1 2">
    <name type="scientific">Actinokineospora fastidiosa</name>
    <dbReference type="NCBI Taxonomy" id="1816"/>
    <lineage>
        <taxon>Bacteria</taxon>
        <taxon>Bacillati</taxon>
        <taxon>Actinomycetota</taxon>
        <taxon>Actinomycetes</taxon>
        <taxon>Pseudonocardiales</taxon>
        <taxon>Pseudonocardiaceae</taxon>
        <taxon>Actinokineospora</taxon>
    </lineage>
</organism>
<reference evidence="1" key="2">
    <citation type="submission" date="2020-09" db="EMBL/GenBank/DDBJ databases">
        <authorList>
            <person name="Sun Q."/>
            <person name="Ohkuma M."/>
        </authorList>
    </citation>
    <scope>NUCLEOTIDE SEQUENCE</scope>
    <source>
        <strain evidence="1">JCM 3276</strain>
    </source>
</reference>
<dbReference type="AlphaFoldDB" id="A0A918LA40"/>
<evidence type="ECO:0000313" key="1">
    <source>
        <dbReference type="EMBL" id="GGS25446.1"/>
    </source>
</evidence>
<comment type="caution">
    <text evidence="1">The sequence shown here is derived from an EMBL/GenBank/DDBJ whole genome shotgun (WGS) entry which is preliminary data.</text>
</comment>
<protein>
    <submittedName>
        <fullName evidence="1">Uncharacterized protein</fullName>
    </submittedName>
</protein>
<proteinExistence type="predicted"/>
<reference evidence="1" key="1">
    <citation type="journal article" date="2014" name="Int. J. Syst. Evol. Microbiol.">
        <title>Complete genome sequence of Corynebacterium casei LMG S-19264T (=DSM 44701T), isolated from a smear-ripened cheese.</title>
        <authorList>
            <consortium name="US DOE Joint Genome Institute (JGI-PGF)"/>
            <person name="Walter F."/>
            <person name="Albersmeier A."/>
            <person name="Kalinowski J."/>
            <person name="Ruckert C."/>
        </authorList>
    </citation>
    <scope>NUCLEOTIDE SEQUENCE</scope>
    <source>
        <strain evidence="1">JCM 3276</strain>
    </source>
</reference>
<accession>A0A918LA40</accession>
<gene>
    <name evidence="1" type="ORF">GCM10010171_18460</name>
</gene>
<dbReference type="EMBL" id="BMRB01000001">
    <property type="protein sequence ID" value="GGS25446.1"/>
    <property type="molecule type" value="Genomic_DNA"/>
</dbReference>
<sequence length="293" mass="30750">MTNPLVAPVTPLTSPEDGMVVYDFAVDAKKAIDNGDYLEAGIAGGAAALDALAVIADPFGALLSGAFAWAMEHVDPLPEMLNSLAGNPDIVQSNATTWANVANHLRTTGADMTRVVTEDTAPWRGPAVDAYTPVALGEAKLIEAAAVAADAVSAAVSGAGIAVSVVRTTVRDLIADACAEIVKWLAKAALAAVVTVGLATPALVADIIRIVAKWSKRVSDWLQKIVNTMKKLADIVSRVKPVLEKVKTTMEPIKRISDRVGDLPIANLTQTQKIIRNTAVTGSTYDDQEFART</sequence>
<dbReference type="RefSeq" id="WP_189209783.1">
    <property type="nucleotide sequence ID" value="NZ_BMRB01000001.1"/>
</dbReference>
<name>A0A918LA40_9PSEU</name>
<keyword evidence="2" id="KW-1185">Reference proteome</keyword>
<dbReference type="Proteomes" id="UP000660680">
    <property type="component" value="Unassembled WGS sequence"/>
</dbReference>